<name>A0ABP1E5J8_9APHY</name>
<organism evidence="2 3">
    <name type="scientific">Somion occarium</name>
    <dbReference type="NCBI Taxonomy" id="3059160"/>
    <lineage>
        <taxon>Eukaryota</taxon>
        <taxon>Fungi</taxon>
        <taxon>Dikarya</taxon>
        <taxon>Basidiomycota</taxon>
        <taxon>Agaricomycotina</taxon>
        <taxon>Agaricomycetes</taxon>
        <taxon>Polyporales</taxon>
        <taxon>Cerrenaceae</taxon>
        <taxon>Somion</taxon>
    </lineage>
</organism>
<dbReference type="EMBL" id="OZ037951">
    <property type="protein sequence ID" value="CAL1715310.1"/>
    <property type="molecule type" value="Genomic_DNA"/>
</dbReference>
<reference evidence="3" key="1">
    <citation type="submission" date="2024-04" db="EMBL/GenBank/DDBJ databases">
        <authorList>
            <person name="Shaw F."/>
            <person name="Minotto A."/>
        </authorList>
    </citation>
    <scope>NUCLEOTIDE SEQUENCE [LARGE SCALE GENOMIC DNA]</scope>
</reference>
<keyword evidence="3" id="KW-1185">Reference proteome</keyword>
<accession>A0ABP1E5J8</accession>
<gene>
    <name evidence="2" type="ORF">GFSPODELE1_LOCUS10161</name>
</gene>
<dbReference type="Proteomes" id="UP001497453">
    <property type="component" value="Chromosome 8"/>
</dbReference>
<evidence type="ECO:0000313" key="2">
    <source>
        <dbReference type="EMBL" id="CAL1715310.1"/>
    </source>
</evidence>
<proteinExistence type="predicted"/>
<feature type="region of interest" description="Disordered" evidence="1">
    <location>
        <begin position="1"/>
        <end position="36"/>
    </location>
</feature>
<evidence type="ECO:0000313" key="3">
    <source>
        <dbReference type="Proteomes" id="UP001497453"/>
    </source>
</evidence>
<sequence>MEPIGQNGHTDQHENQACSSTVITEKGPSHCDEISESPLTSLSLSHDNSHDISKLPGCYNVRGKMPEVLTPHRDFCECERQSSDAFRQDLRPTKHLSECVPAIAASIRYANSGLV</sequence>
<protein>
    <submittedName>
        <fullName evidence="2">Uncharacterized protein</fullName>
    </submittedName>
</protein>
<evidence type="ECO:0000256" key="1">
    <source>
        <dbReference type="SAM" id="MobiDB-lite"/>
    </source>
</evidence>